<accession>A0A8H9M5K2</accession>
<protein>
    <submittedName>
        <fullName evidence="2">Uncharacterized protein</fullName>
    </submittedName>
</protein>
<proteinExistence type="predicted"/>
<dbReference type="EMBL" id="BMZN01000004">
    <property type="protein sequence ID" value="GHC53611.1"/>
    <property type="molecule type" value="Genomic_DNA"/>
</dbReference>
<evidence type="ECO:0000256" key="1">
    <source>
        <dbReference type="SAM" id="SignalP"/>
    </source>
</evidence>
<dbReference type="Proteomes" id="UP000608923">
    <property type="component" value="Unassembled WGS sequence"/>
</dbReference>
<dbReference type="AlphaFoldDB" id="A0A8H9M5K2"/>
<organism evidence="2 3">
    <name type="scientific">Alcaligenes pakistanensis</name>
    <dbReference type="NCBI Taxonomy" id="1482717"/>
    <lineage>
        <taxon>Bacteria</taxon>
        <taxon>Pseudomonadati</taxon>
        <taxon>Pseudomonadota</taxon>
        <taxon>Betaproteobacteria</taxon>
        <taxon>Burkholderiales</taxon>
        <taxon>Alcaligenaceae</taxon>
        <taxon>Alcaligenes</taxon>
    </lineage>
</organism>
<keyword evidence="1" id="KW-0732">Signal</keyword>
<reference evidence="3" key="1">
    <citation type="journal article" date="2019" name="Int. J. Syst. Evol. Microbiol.">
        <title>The Global Catalogue of Microorganisms (GCM) 10K type strain sequencing project: providing services to taxonomists for standard genome sequencing and annotation.</title>
        <authorList>
            <consortium name="The Broad Institute Genomics Platform"/>
            <consortium name="The Broad Institute Genome Sequencing Center for Infectious Disease"/>
            <person name="Wu L."/>
            <person name="Ma J."/>
        </authorList>
    </citation>
    <scope>NUCLEOTIDE SEQUENCE [LARGE SCALE GENOMIC DNA]</scope>
    <source>
        <strain evidence="3">KCTC 42083</strain>
    </source>
</reference>
<feature type="chain" id="PRO_5034462952" evidence="1">
    <location>
        <begin position="19"/>
        <end position="109"/>
    </location>
</feature>
<comment type="caution">
    <text evidence="2">The sequence shown here is derived from an EMBL/GenBank/DDBJ whole genome shotgun (WGS) entry which is preliminary data.</text>
</comment>
<gene>
    <name evidence="2" type="ORF">GCM10010096_27480</name>
</gene>
<name>A0A8H9M5K2_9BURK</name>
<evidence type="ECO:0000313" key="3">
    <source>
        <dbReference type="Proteomes" id="UP000608923"/>
    </source>
</evidence>
<sequence>MAVISVVSFFASSQVAFASAGQPDQEKWLSLCGDISSVGAAVMEARQQGVSRDAAMKAAEGNRIIEGLIETAYRAEIDPREENPQRDVREFERGLYQQCVRGAPFKQDP</sequence>
<feature type="signal peptide" evidence="1">
    <location>
        <begin position="1"/>
        <end position="18"/>
    </location>
</feature>
<keyword evidence="3" id="KW-1185">Reference proteome</keyword>
<evidence type="ECO:0000313" key="2">
    <source>
        <dbReference type="EMBL" id="GHC53611.1"/>
    </source>
</evidence>